<dbReference type="EMBL" id="JADFTS010000007">
    <property type="protein sequence ID" value="KAF9598383.1"/>
    <property type="molecule type" value="Genomic_DNA"/>
</dbReference>
<dbReference type="PANTHER" id="PTHR36488:SF11">
    <property type="entry name" value="CASP-LIKE PROTEIN"/>
    <property type="match status" value="1"/>
</dbReference>
<keyword evidence="6 7" id="KW-0472">Membrane</keyword>
<evidence type="ECO:0000256" key="7">
    <source>
        <dbReference type="RuleBase" id="RU361233"/>
    </source>
</evidence>
<evidence type="ECO:0000256" key="4">
    <source>
        <dbReference type="ARBA" id="ARBA00022692"/>
    </source>
</evidence>
<evidence type="ECO:0000256" key="2">
    <source>
        <dbReference type="ARBA" id="ARBA00007651"/>
    </source>
</evidence>
<keyword evidence="3 7" id="KW-1003">Cell membrane</keyword>
<feature type="domain" description="Casparian strip membrane protein" evidence="8">
    <location>
        <begin position="47"/>
        <end position="203"/>
    </location>
</feature>
<evidence type="ECO:0000256" key="1">
    <source>
        <dbReference type="ARBA" id="ARBA00004651"/>
    </source>
</evidence>
<feature type="transmembrane region" description="Helical" evidence="7">
    <location>
        <begin position="54"/>
        <end position="74"/>
    </location>
</feature>
<dbReference type="InterPro" id="IPR044173">
    <property type="entry name" value="CASPL"/>
</dbReference>
<dbReference type="Proteomes" id="UP000631114">
    <property type="component" value="Unassembled WGS sequence"/>
</dbReference>
<dbReference type="InterPro" id="IPR006702">
    <property type="entry name" value="CASP_dom"/>
</dbReference>
<reference evidence="9 10" key="1">
    <citation type="submission" date="2020-10" db="EMBL/GenBank/DDBJ databases">
        <title>The Coptis chinensis genome and diversification of protoberbering-type alkaloids.</title>
        <authorList>
            <person name="Wang B."/>
            <person name="Shu S."/>
            <person name="Song C."/>
            <person name="Liu Y."/>
        </authorList>
    </citation>
    <scope>NUCLEOTIDE SEQUENCE [LARGE SCALE GENOMIC DNA]</scope>
    <source>
        <strain evidence="9">HL-2020</strain>
        <tissue evidence="9">Leaf</tissue>
    </source>
</reference>
<evidence type="ECO:0000256" key="6">
    <source>
        <dbReference type="ARBA" id="ARBA00023136"/>
    </source>
</evidence>
<comment type="subunit">
    <text evidence="7">Homodimer and heterodimers.</text>
</comment>
<dbReference type="Pfam" id="PF04535">
    <property type="entry name" value="CASP_dom"/>
    <property type="match status" value="1"/>
</dbReference>
<dbReference type="OrthoDB" id="753675at2759"/>
<dbReference type="AlphaFoldDB" id="A0A835HHS0"/>
<evidence type="ECO:0000313" key="9">
    <source>
        <dbReference type="EMBL" id="KAF9598383.1"/>
    </source>
</evidence>
<keyword evidence="4 7" id="KW-0812">Transmembrane</keyword>
<feature type="transmembrane region" description="Helical" evidence="7">
    <location>
        <begin position="94"/>
        <end position="117"/>
    </location>
</feature>
<protein>
    <recommendedName>
        <fullName evidence="7">CASP-like protein</fullName>
    </recommendedName>
</protein>
<proteinExistence type="inferred from homology"/>
<comment type="caution">
    <text evidence="9">The sequence shown here is derived from an EMBL/GenBank/DDBJ whole genome shotgun (WGS) entry which is preliminary data.</text>
</comment>
<dbReference type="InterPro" id="IPR006459">
    <property type="entry name" value="CASP/CASPL"/>
</dbReference>
<evidence type="ECO:0000256" key="5">
    <source>
        <dbReference type="ARBA" id="ARBA00022989"/>
    </source>
</evidence>
<accession>A0A835HHS0</accession>
<evidence type="ECO:0000313" key="10">
    <source>
        <dbReference type="Proteomes" id="UP000631114"/>
    </source>
</evidence>
<comment type="similarity">
    <text evidence="2 7">Belongs to the Casparian strip membrane proteins (CASP) family.</text>
</comment>
<sequence>MSGDAIVISVAESSTEGKGEGIAATTIPIADATTKAIKHNKGGRRERGIATFDLILRVGGLAAAVVATIVMGTFEFPSHDDIAAFTYVYTINDFILIYFHICRVFFIANGIASVYLFLSLPFSIFNIVRPHAKGVRLLLLVFDTISVGLTAAGAAAAEAMVHVVQNGISTANPNRPNWIAIAEQLGSSERLIDAVVASFIATFIFMFLVVLAPFAIRKH</sequence>
<dbReference type="GO" id="GO:0005886">
    <property type="term" value="C:plasma membrane"/>
    <property type="evidence" value="ECO:0007669"/>
    <property type="project" value="UniProtKB-SubCell"/>
</dbReference>
<feature type="transmembrane region" description="Helical" evidence="7">
    <location>
        <begin position="194"/>
        <end position="216"/>
    </location>
</feature>
<dbReference type="NCBIfam" id="TIGR01569">
    <property type="entry name" value="A_tha_TIGR01569"/>
    <property type="match status" value="1"/>
</dbReference>
<dbReference type="PANTHER" id="PTHR36488">
    <property type="entry name" value="CASP-LIKE PROTEIN 1U1"/>
    <property type="match status" value="1"/>
</dbReference>
<organism evidence="9 10">
    <name type="scientific">Coptis chinensis</name>
    <dbReference type="NCBI Taxonomy" id="261450"/>
    <lineage>
        <taxon>Eukaryota</taxon>
        <taxon>Viridiplantae</taxon>
        <taxon>Streptophyta</taxon>
        <taxon>Embryophyta</taxon>
        <taxon>Tracheophyta</taxon>
        <taxon>Spermatophyta</taxon>
        <taxon>Magnoliopsida</taxon>
        <taxon>Ranunculales</taxon>
        <taxon>Ranunculaceae</taxon>
        <taxon>Coptidoideae</taxon>
        <taxon>Coptis</taxon>
    </lineage>
</organism>
<evidence type="ECO:0000259" key="8">
    <source>
        <dbReference type="Pfam" id="PF04535"/>
    </source>
</evidence>
<comment type="subcellular location">
    <subcellularLocation>
        <location evidence="1 7">Cell membrane</location>
        <topology evidence="1 7">Multi-pass membrane protein</topology>
    </subcellularLocation>
</comment>
<evidence type="ECO:0000256" key="3">
    <source>
        <dbReference type="ARBA" id="ARBA00022475"/>
    </source>
</evidence>
<keyword evidence="10" id="KW-1185">Reference proteome</keyword>
<gene>
    <name evidence="9" type="ORF">IFM89_027346</name>
</gene>
<feature type="transmembrane region" description="Helical" evidence="7">
    <location>
        <begin position="137"/>
        <end position="157"/>
    </location>
</feature>
<name>A0A835HHS0_9MAGN</name>
<keyword evidence="5 7" id="KW-1133">Transmembrane helix</keyword>